<name>A0A915L9F0_ROMCU</name>
<dbReference type="Proteomes" id="UP000887565">
    <property type="component" value="Unplaced"/>
</dbReference>
<dbReference type="WBParaSite" id="nRc.2.0.1.t46381-RA">
    <property type="protein sequence ID" value="nRc.2.0.1.t46381-RA"/>
    <property type="gene ID" value="nRc.2.0.1.g46381"/>
</dbReference>
<accession>A0A915L9F0</accession>
<dbReference type="AlphaFoldDB" id="A0A915L9F0"/>
<protein>
    <submittedName>
        <fullName evidence="2">Uncharacterized protein</fullName>
    </submittedName>
</protein>
<organism evidence="1 2">
    <name type="scientific">Romanomermis culicivorax</name>
    <name type="common">Nematode worm</name>
    <dbReference type="NCBI Taxonomy" id="13658"/>
    <lineage>
        <taxon>Eukaryota</taxon>
        <taxon>Metazoa</taxon>
        <taxon>Ecdysozoa</taxon>
        <taxon>Nematoda</taxon>
        <taxon>Enoplea</taxon>
        <taxon>Dorylaimia</taxon>
        <taxon>Mermithida</taxon>
        <taxon>Mermithoidea</taxon>
        <taxon>Mermithidae</taxon>
        <taxon>Romanomermis</taxon>
    </lineage>
</organism>
<evidence type="ECO:0000313" key="2">
    <source>
        <dbReference type="WBParaSite" id="nRc.2.0.1.t46381-RA"/>
    </source>
</evidence>
<keyword evidence="1" id="KW-1185">Reference proteome</keyword>
<proteinExistence type="predicted"/>
<sequence>YLIASSNFFCSSSKVAFKLAAKSSVICISSQVALVAFIFWEKKFGLRPKPEPEAMPKAKPKPRPVNRFLITHYAHVCMTLLDRCEPD</sequence>
<reference evidence="2" key="1">
    <citation type="submission" date="2022-11" db="UniProtKB">
        <authorList>
            <consortium name="WormBaseParasite"/>
        </authorList>
    </citation>
    <scope>IDENTIFICATION</scope>
</reference>
<evidence type="ECO:0000313" key="1">
    <source>
        <dbReference type="Proteomes" id="UP000887565"/>
    </source>
</evidence>